<name>A0A8C8B7A1_9STRI</name>
<evidence type="ECO:0000256" key="5">
    <source>
        <dbReference type="ARBA" id="ARBA00022737"/>
    </source>
</evidence>
<keyword evidence="2" id="KW-0690">Ribosome biogenesis</keyword>
<dbReference type="Gene3D" id="2.130.10.10">
    <property type="entry name" value="YVTN repeat-like/Quinoprotein amine dehydrogenase"/>
    <property type="match status" value="1"/>
</dbReference>
<accession>A0A8C8B7A1</accession>
<reference evidence="8" key="2">
    <citation type="submission" date="2025-09" db="UniProtKB">
        <authorList>
            <consortium name="Ensembl"/>
        </authorList>
    </citation>
    <scope>IDENTIFICATION</scope>
</reference>
<organism evidence="8 9">
    <name type="scientific">Otus sunia</name>
    <name type="common">Oriental scops-owl</name>
    <dbReference type="NCBI Taxonomy" id="257818"/>
    <lineage>
        <taxon>Eukaryota</taxon>
        <taxon>Metazoa</taxon>
        <taxon>Chordata</taxon>
        <taxon>Craniata</taxon>
        <taxon>Vertebrata</taxon>
        <taxon>Euteleostomi</taxon>
        <taxon>Archelosauria</taxon>
        <taxon>Archosauria</taxon>
        <taxon>Dinosauria</taxon>
        <taxon>Saurischia</taxon>
        <taxon>Theropoda</taxon>
        <taxon>Coelurosauria</taxon>
        <taxon>Aves</taxon>
        <taxon>Neognathae</taxon>
        <taxon>Neoaves</taxon>
        <taxon>Telluraves</taxon>
        <taxon>Strigiformes</taxon>
        <taxon>Strigidae</taxon>
        <taxon>Otus</taxon>
    </lineage>
</organism>
<dbReference type="PANTHER" id="PTHR44215:SF1">
    <property type="entry name" value="WD REPEAT-CONTAINING PROTEIN 75"/>
    <property type="match status" value="1"/>
</dbReference>
<dbReference type="PANTHER" id="PTHR44215">
    <property type="entry name" value="WD REPEAT-CONTAINING PROTEIN 75"/>
    <property type="match status" value="1"/>
</dbReference>
<proteinExistence type="predicted"/>
<evidence type="ECO:0000256" key="4">
    <source>
        <dbReference type="ARBA" id="ARBA00022574"/>
    </source>
</evidence>
<keyword evidence="4" id="KW-0853">WD repeat</keyword>
<evidence type="ECO:0000256" key="3">
    <source>
        <dbReference type="ARBA" id="ARBA00022552"/>
    </source>
</evidence>
<keyword evidence="6" id="KW-0804">Transcription</keyword>
<comment type="subcellular location">
    <subcellularLocation>
        <location evidence="1">Nucleus</location>
        <location evidence="1">Nucleolus</location>
    </subcellularLocation>
</comment>
<dbReference type="AlphaFoldDB" id="A0A8C8B7A1"/>
<evidence type="ECO:0000256" key="1">
    <source>
        <dbReference type="ARBA" id="ARBA00004604"/>
    </source>
</evidence>
<keyword evidence="7" id="KW-0539">Nucleus</keyword>
<dbReference type="SUPFAM" id="SSF63829">
    <property type="entry name" value="Calcium-dependent phosphotriesterase"/>
    <property type="match status" value="1"/>
</dbReference>
<sequence length="117" mass="12093">MAAPATLRVVRCGGGTLHGARAVFSADAKYLLCASGDFVKMYSVATEKTLRVMGGHGDLVTGIQLNPHNHMQVWGGGGEGLAVGGAPAPLAELRCLRGGCHGCSGADWDLRTSCKRL</sequence>
<dbReference type="GO" id="GO:0003723">
    <property type="term" value="F:RNA binding"/>
    <property type="evidence" value="ECO:0007669"/>
    <property type="project" value="InterPro"/>
</dbReference>
<keyword evidence="5" id="KW-0677">Repeat</keyword>
<evidence type="ECO:0000313" key="9">
    <source>
        <dbReference type="Proteomes" id="UP000694552"/>
    </source>
</evidence>
<dbReference type="InterPro" id="IPR015943">
    <property type="entry name" value="WD40/YVTN_repeat-like_dom_sf"/>
</dbReference>
<dbReference type="InterPro" id="IPR053826">
    <property type="entry name" value="WDR75"/>
</dbReference>
<evidence type="ECO:0000256" key="6">
    <source>
        <dbReference type="ARBA" id="ARBA00023163"/>
    </source>
</evidence>
<dbReference type="Proteomes" id="UP000694552">
    <property type="component" value="Unplaced"/>
</dbReference>
<dbReference type="Ensembl" id="ENSOSUT00000015843.1">
    <property type="protein sequence ID" value="ENSOSUP00000015326.1"/>
    <property type="gene ID" value="ENSOSUG00000010936.1"/>
</dbReference>
<evidence type="ECO:0000256" key="7">
    <source>
        <dbReference type="ARBA" id="ARBA00023242"/>
    </source>
</evidence>
<protein>
    <submittedName>
        <fullName evidence="8">Uncharacterized protein</fullName>
    </submittedName>
</protein>
<dbReference type="GO" id="GO:0032040">
    <property type="term" value="C:small-subunit processome"/>
    <property type="evidence" value="ECO:0007669"/>
    <property type="project" value="InterPro"/>
</dbReference>
<dbReference type="GO" id="GO:0006364">
    <property type="term" value="P:rRNA processing"/>
    <property type="evidence" value="ECO:0007669"/>
    <property type="project" value="UniProtKB-KW"/>
</dbReference>
<reference evidence="8" key="1">
    <citation type="submission" date="2025-08" db="UniProtKB">
        <authorList>
            <consortium name="Ensembl"/>
        </authorList>
    </citation>
    <scope>IDENTIFICATION</scope>
</reference>
<dbReference type="GO" id="GO:2000234">
    <property type="term" value="P:positive regulation of rRNA processing"/>
    <property type="evidence" value="ECO:0007669"/>
    <property type="project" value="TreeGrafter"/>
</dbReference>
<keyword evidence="9" id="KW-1185">Reference proteome</keyword>
<dbReference type="GO" id="GO:0045943">
    <property type="term" value="P:positive regulation of transcription by RNA polymerase I"/>
    <property type="evidence" value="ECO:0007669"/>
    <property type="project" value="InterPro"/>
</dbReference>
<dbReference type="Pfam" id="PF23869">
    <property type="entry name" value="Beta-prop_WDR75_1st"/>
    <property type="match status" value="1"/>
</dbReference>
<evidence type="ECO:0000256" key="2">
    <source>
        <dbReference type="ARBA" id="ARBA00022517"/>
    </source>
</evidence>
<keyword evidence="3" id="KW-0698">rRNA processing</keyword>
<evidence type="ECO:0000313" key="8">
    <source>
        <dbReference type="Ensembl" id="ENSOSUP00000015326.1"/>
    </source>
</evidence>